<accession>A0A9D4FKY0</accession>
<sequence length="53" mass="6118">MPPPSSKKLKYRYLMIKEAYSDVKARGIAVRQSARNSSRINLAVEIGKWQKPR</sequence>
<organism evidence="1 3">
    <name type="scientific">Dreissena polymorpha</name>
    <name type="common">Zebra mussel</name>
    <name type="synonym">Mytilus polymorpha</name>
    <dbReference type="NCBI Taxonomy" id="45954"/>
    <lineage>
        <taxon>Eukaryota</taxon>
        <taxon>Metazoa</taxon>
        <taxon>Spiralia</taxon>
        <taxon>Lophotrochozoa</taxon>
        <taxon>Mollusca</taxon>
        <taxon>Bivalvia</taxon>
        <taxon>Autobranchia</taxon>
        <taxon>Heteroconchia</taxon>
        <taxon>Euheterodonta</taxon>
        <taxon>Imparidentia</taxon>
        <taxon>Neoheterodontei</taxon>
        <taxon>Myida</taxon>
        <taxon>Dreissenoidea</taxon>
        <taxon>Dreissenidae</taxon>
        <taxon>Dreissena</taxon>
    </lineage>
</organism>
<gene>
    <name evidence="1" type="ORF">DPMN_154350</name>
    <name evidence="2" type="ORF">DPMN_154389</name>
</gene>
<protein>
    <submittedName>
        <fullName evidence="1">Uncharacterized protein</fullName>
    </submittedName>
</protein>
<comment type="caution">
    <text evidence="1">The sequence shown here is derived from an EMBL/GenBank/DDBJ whole genome shotgun (WGS) entry which is preliminary data.</text>
</comment>
<proteinExistence type="predicted"/>
<evidence type="ECO:0000313" key="3">
    <source>
        <dbReference type="Proteomes" id="UP000828390"/>
    </source>
</evidence>
<evidence type="ECO:0000313" key="2">
    <source>
        <dbReference type="EMBL" id="KAH3800748.1"/>
    </source>
</evidence>
<keyword evidence="3" id="KW-1185">Reference proteome</keyword>
<dbReference type="EMBL" id="JAIWYP010000007">
    <property type="protein sequence ID" value="KAH3800710.1"/>
    <property type="molecule type" value="Genomic_DNA"/>
</dbReference>
<dbReference type="EMBL" id="JAIWYP010000007">
    <property type="protein sequence ID" value="KAH3800748.1"/>
    <property type="molecule type" value="Genomic_DNA"/>
</dbReference>
<reference evidence="1" key="2">
    <citation type="submission" date="2020-11" db="EMBL/GenBank/DDBJ databases">
        <authorList>
            <person name="McCartney M.A."/>
            <person name="Auch B."/>
            <person name="Kono T."/>
            <person name="Mallez S."/>
            <person name="Becker A."/>
            <person name="Gohl D.M."/>
            <person name="Silverstein K.A.T."/>
            <person name="Koren S."/>
            <person name="Bechman K.B."/>
            <person name="Herman A."/>
            <person name="Abrahante J.E."/>
            <person name="Garbe J."/>
        </authorList>
    </citation>
    <scope>NUCLEOTIDE SEQUENCE</scope>
    <source>
        <strain evidence="1">Duluth1</strain>
        <tissue evidence="1">Whole animal</tissue>
    </source>
</reference>
<evidence type="ECO:0000313" key="1">
    <source>
        <dbReference type="EMBL" id="KAH3800710.1"/>
    </source>
</evidence>
<reference evidence="1" key="1">
    <citation type="journal article" date="2019" name="bioRxiv">
        <title>The Genome of the Zebra Mussel, Dreissena polymorpha: A Resource for Invasive Species Research.</title>
        <authorList>
            <person name="McCartney M.A."/>
            <person name="Auch B."/>
            <person name="Kono T."/>
            <person name="Mallez S."/>
            <person name="Zhang Y."/>
            <person name="Obille A."/>
            <person name="Becker A."/>
            <person name="Abrahante J.E."/>
            <person name="Garbe J."/>
            <person name="Badalamenti J.P."/>
            <person name="Herman A."/>
            <person name="Mangelson H."/>
            <person name="Liachko I."/>
            <person name="Sullivan S."/>
            <person name="Sone E.D."/>
            <person name="Koren S."/>
            <person name="Silverstein K.A.T."/>
            <person name="Beckman K.B."/>
            <person name="Gohl D.M."/>
        </authorList>
    </citation>
    <scope>NUCLEOTIDE SEQUENCE</scope>
    <source>
        <strain evidence="1">Duluth1</strain>
        <tissue evidence="1">Whole animal</tissue>
    </source>
</reference>
<dbReference type="AlphaFoldDB" id="A0A9D4FKY0"/>
<name>A0A9D4FKY0_DREPO</name>
<dbReference type="Proteomes" id="UP000828390">
    <property type="component" value="Unassembled WGS sequence"/>
</dbReference>